<dbReference type="EC" id="2.7.1.69" evidence="14"/>
<dbReference type="InterPro" id="IPR003352">
    <property type="entry name" value="PTS_EIIC"/>
</dbReference>
<keyword evidence="2" id="KW-0813">Transport</keyword>
<keyword evidence="15" id="KW-1185">Reference proteome</keyword>
<name>U2FSC6_9MOLU</name>
<evidence type="ECO:0000256" key="5">
    <source>
        <dbReference type="ARBA" id="ARBA00022597"/>
    </source>
</evidence>
<reference evidence="14 15" key="1">
    <citation type="journal article" date="2011" name="J. Bacteriol.">
        <title>Genome sequence of Haloplasma contractile, an unusual contractile bacterium from a deep-sea anoxic brine lake.</title>
        <authorList>
            <person name="Antunes A."/>
            <person name="Alam I."/>
            <person name="El Dorry H."/>
            <person name="Siam R."/>
            <person name="Robertson A."/>
            <person name="Bajic V.B."/>
            <person name="Stingl U."/>
        </authorList>
    </citation>
    <scope>NUCLEOTIDE SEQUENCE [LARGE SCALE GENOMIC DNA]</scope>
    <source>
        <strain evidence="14 15">SSD-17B</strain>
    </source>
</reference>
<feature type="transmembrane region" description="Helical" evidence="11">
    <location>
        <begin position="216"/>
        <end position="240"/>
    </location>
</feature>
<dbReference type="AlphaFoldDB" id="U2FSC6"/>
<dbReference type="InterPro" id="IPR013011">
    <property type="entry name" value="PTS_EIIB_2"/>
</dbReference>
<dbReference type="GO" id="GO:0009401">
    <property type="term" value="P:phosphoenolpyruvate-dependent sugar phosphotransferase system"/>
    <property type="evidence" value="ECO:0007669"/>
    <property type="project" value="UniProtKB-KW"/>
</dbReference>
<dbReference type="GO" id="GO:0022877">
    <property type="term" value="F:protein-N(PI)-phosphohistidine-fructose phosphotransferase system transporter activity"/>
    <property type="evidence" value="ECO:0007669"/>
    <property type="project" value="InterPro"/>
</dbReference>
<evidence type="ECO:0000256" key="3">
    <source>
        <dbReference type="ARBA" id="ARBA00022475"/>
    </source>
</evidence>
<dbReference type="PANTHER" id="PTHR30505">
    <property type="entry name" value="FRUCTOSE-LIKE PERMEASE"/>
    <property type="match status" value="1"/>
</dbReference>
<evidence type="ECO:0000256" key="6">
    <source>
        <dbReference type="ARBA" id="ARBA00022679"/>
    </source>
</evidence>
<dbReference type="FunFam" id="3.40.50.2300:FF:000014">
    <property type="entry name" value="PTS system fructose-like transporter subunit IIB"/>
    <property type="match status" value="1"/>
</dbReference>
<comment type="caution">
    <text evidence="14">The sequence shown here is derived from an EMBL/GenBank/DDBJ whole genome shotgun (WGS) entry which is preliminary data.</text>
</comment>
<keyword evidence="4" id="KW-0597">Phosphoprotein</keyword>
<accession>U2FSC6</accession>
<organism evidence="14 15">
    <name type="scientific">Haloplasma contractile SSD-17B</name>
    <dbReference type="NCBI Taxonomy" id="1033810"/>
    <lineage>
        <taxon>Bacteria</taxon>
        <taxon>Bacillati</taxon>
        <taxon>Mycoplasmatota</taxon>
        <taxon>Mollicutes</taxon>
        <taxon>Haloplasmatales</taxon>
        <taxon>Haloplasmataceae</taxon>
        <taxon>Haloplasma</taxon>
    </lineage>
</organism>
<evidence type="ECO:0000256" key="11">
    <source>
        <dbReference type="SAM" id="Phobius"/>
    </source>
</evidence>
<evidence type="ECO:0000313" key="15">
    <source>
        <dbReference type="Proteomes" id="UP000005707"/>
    </source>
</evidence>
<feature type="transmembrane region" description="Helical" evidence="11">
    <location>
        <begin position="438"/>
        <end position="460"/>
    </location>
</feature>
<evidence type="ECO:0000256" key="8">
    <source>
        <dbReference type="ARBA" id="ARBA00022692"/>
    </source>
</evidence>
<proteinExistence type="predicted"/>
<feature type="domain" description="PTS EIIB type-2" evidence="12">
    <location>
        <begin position="2"/>
        <end position="99"/>
    </location>
</feature>
<dbReference type="InterPro" id="IPR003501">
    <property type="entry name" value="PTS_EIIB_2/3"/>
</dbReference>
<dbReference type="CDD" id="cd05569">
    <property type="entry name" value="PTS_IIB_fructose"/>
    <property type="match status" value="1"/>
</dbReference>
<keyword evidence="6 14" id="KW-0808">Transferase</keyword>
<dbReference type="EMBL" id="AFNU02000001">
    <property type="protein sequence ID" value="ERJ13844.1"/>
    <property type="molecule type" value="Genomic_DNA"/>
</dbReference>
<keyword evidence="10 11" id="KW-0472">Membrane</keyword>
<sequence length="467" mass="48802">MKKIVAVTACPTGIAHTFMAAEKLEEAAKKLGIEIKVETNGSAGAENVLSSREIEEAECVIVAADTKVEMDRFNGKHVIQTSVSSAIHKAEDLINRAINQNAPVYTGKGNNTQGVTSNTSVIGTIYKHLMNGVSNMIPFVVAGGILIALAFVFDYKNAGAGNFGWGNDFSIFLGDTGKAALGFMLPILAAFIAYSISDRPGLVVGFVGGYLAGQGGSGFLGAIIAGFAAGYIIVLLKYVFSSLPKSLDGIKPILLYPLIGVAGIAGVMILVNYFMEPINSGLANWLNEIDGSHAIILGLLLGGMMAVDMGGPINKTAYLFGTATVSMTVDGELVSVSSQIMAAVMAGGMVPPLGIALATTLFPNLFTKQEREAGKVNYVMGISFITEGAIPFAAARPLKVLPSIIIGSAVAGALSMWFKVSTPAPHGGLFVIPVMDGWYMYIVALAIGTVVTAALLRLILPIKIFNK</sequence>
<protein>
    <submittedName>
        <fullName evidence="14">PTS system fructose-specific IIABC component protein</fullName>
        <ecNumber evidence="14">2.7.1.69</ecNumber>
    </submittedName>
</protein>
<evidence type="ECO:0000259" key="13">
    <source>
        <dbReference type="PROSITE" id="PS51104"/>
    </source>
</evidence>
<feature type="transmembrane region" description="Helical" evidence="11">
    <location>
        <begin position="136"/>
        <end position="155"/>
    </location>
</feature>
<dbReference type="Proteomes" id="UP000005707">
    <property type="component" value="Unassembled WGS sequence"/>
</dbReference>
<keyword evidence="8 11" id="KW-0812">Transmembrane</keyword>
<feature type="transmembrane region" description="Helical" evidence="11">
    <location>
        <begin position="252"/>
        <end position="274"/>
    </location>
</feature>
<feature type="transmembrane region" description="Helical" evidence="11">
    <location>
        <begin position="176"/>
        <end position="196"/>
    </location>
</feature>
<keyword evidence="3" id="KW-1003">Cell membrane</keyword>
<keyword evidence="5" id="KW-0762">Sugar transport</keyword>
<reference evidence="14 15" key="2">
    <citation type="journal article" date="2013" name="PLoS ONE">
        <title>INDIGO - INtegrated Data Warehouse of MIcrobial GenOmes with Examples from the Red Sea Extremophiles.</title>
        <authorList>
            <person name="Alam I."/>
            <person name="Antunes A."/>
            <person name="Kamau A.A."/>
            <person name="Ba Alawi W."/>
            <person name="Kalkatawi M."/>
            <person name="Stingl U."/>
            <person name="Bajic V.B."/>
        </authorList>
    </citation>
    <scope>NUCLEOTIDE SEQUENCE [LARGE SCALE GENOMIC DNA]</scope>
    <source>
        <strain evidence="14 15">SSD-17B</strain>
    </source>
</reference>
<evidence type="ECO:0000256" key="7">
    <source>
        <dbReference type="ARBA" id="ARBA00022683"/>
    </source>
</evidence>
<dbReference type="InterPro" id="IPR006327">
    <property type="entry name" value="PTS_IIC_fruc"/>
</dbReference>
<dbReference type="eggNOG" id="COG1445">
    <property type="taxonomic scope" value="Bacteria"/>
</dbReference>
<dbReference type="InterPro" id="IPR036095">
    <property type="entry name" value="PTS_EIIB-like_sf"/>
</dbReference>
<gene>
    <name evidence="14" type="ORF">HLPCO_000510</name>
</gene>
<evidence type="ECO:0000256" key="4">
    <source>
        <dbReference type="ARBA" id="ARBA00022553"/>
    </source>
</evidence>
<comment type="subcellular location">
    <subcellularLocation>
        <location evidence="1">Cell inner membrane</location>
        <topology evidence="1">Multi-pass membrane protein</topology>
    </subcellularLocation>
</comment>
<dbReference type="GO" id="GO:0005351">
    <property type="term" value="F:carbohydrate:proton symporter activity"/>
    <property type="evidence" value="ECO:0007669"/>
    <property type="project" value="InterPro"/>
</dbReference>
<evidence type="ECO:0000256" key="10">
    <source>
        <dbReference type="ARBA" id="ARBA00023136"/>
    </source>
</evidence>
<dbReference type="PANTHER" id="PTHR30505:SF28">
    <property type="entry name" value="PTS SYSTEM 2-O-ALPHA-MANNOSYL-D-GLYCERATE-SPECIFIC EIIABC COMPONENT"/>
    <property type="match status" value="1"/>
</dbReference>
<feature type="transmembrane region" description="Helical" evidence="11">
    <location>
        <begin position="340"/>
        <end position="362"/>
    </location>
</feature>
<dbReference type="Pfam" id="PF02302">
    <property type="entry name" value="PTS_IIB"/>
    <property type="match status" value="1"/>
</dbReference>
<keyword evidence="9 11" id="KW-1133">Transmembrane helix</keyword>
<dbReference type="GO" id="GO:0090563">
    <property type="term" value="F:protein-phosphocysteine-sugar phosphotransferase activity"/>
    <property type="evidence" value="ECO:0007669"/>
    <property type="project" value="TreeGrafter"/>
</dbReference>
<evidence type="ECO:0000313" key="14">
    <source>
        <dbReference type="EMBL" id="ERJ13844.1"/>
    </source>
</evidence>
<feature type="transmembrane region" description="Helical" evidence="11">
    <location>
        <begin position="294"/>
        <end position="310"/>
    </location>
</feature>
<dbReference type="PROSITE" id="PS51099">
    <property type="entry name" value="PTS_EIIB_TYPE_2"/>
    <property type="match status" value="1"/>
</dbReference>
<dbReference type="eggNOG" id="COG1299">
    <property type="taxonomic scope" value="Bacteria"/>
</dbReference>
<keyword evidence="7" id="KW-0598">Phosphotransferase system</keyword>
<dbReference type="NCBIfam" id="TIGR00829">
    <property type="entry name" value="FRU"/>
    <property type="match status" value="1"/>
</dbReference>
<evidence type="ECO:0000256" key="9">
    <source>
        <dbReference type="ARBA" id="ARBA00022989"/>
    </source>
</evidence>
<evidence type="ECO:0000259" key="12">
    <source>
        <dbReference type="PROSITE" id="PS51099"/>
    </source>
</evidence>
<dbReference type="Pfam" id="PF02378">
    <property type="entry name" value="PTS_EIIC"/>
    <property type="match status" value="1"/>
</dbReference>
<dbReference type="InterPro" id="IPR013014">
    <property type="entry name" value="PTS_EIIC_2"/>
</dbReference>
<feature type="domain" description="PTS EIIC type-2" evidence="13">
    <location>
        <begin position="125"/>
        <end position="467"/>
    </location>
</feature>
<dbReference type="Gene3D" id="3.40.50.2300">
    <property type="match status" value="1"/>
</dbReference>
<dbReference type="STRING" id="1033810.HLPCO_000510"/>
<evidence type="ECO:0000256" key="1">
    <source>
        <dbReference type="ARBA" id="ARBA00004429"/>
    </source>
</evidence>
<evidence type="ECO:0000256" key="2">
    <source>
        <dbReference type="ARBA" id="ARBA00022448"/>
    </source>
</evidence>
<dbReference type="NCBIfam" id="TIGR01427">
    <property type="entry name" value="PTS_IIC_fructo"/>
    <property type="match status" value="1"/>
</dbReference>
<dbReference type="SUPFAM" id="SSF52794">
    <property type="entry name" value="PTS system IIB component-like"/>
    <property type="match status" value="1"/>
</dbReference>
<dbReference type="GO" id="GO:0005886">
    <property type="term" value="C:plasma membrane"/>
    <property type="evidence" value="ECO:0007669"/>
    <property type="project" value="UniProtKB-SubCell"/>
</dbReference>
<dbReference type="InParanoid" id="U2FSC6"/>
<dbReference type="PROSITE" id="PS51104">
    <property type="entry name" value="PTS_EIIC_TYPE_2"/>
    <property type="match status" value="1"/>
</dbReference>
<feature type="transmembrane region" description="Helical" evidence="11">
    <location>
        <begin position="400"/>
        <end position="418"/>
    </location>
</feature>
<dbReference type="InterPro" id="IPR050864">
    <property type="entry name" value="Bacterial_PTS_Sugar_Transport"/>
</dbReference>
<dbReference type="FunCoup" id="U2FSC6">
    <property type="interactions" value="29"/>
</dbReference>
<dbReference type="InterPro" id="IPR003353">
    <property type="entry name" value="PTS_IIB_fruc"/>
</dbReference>